<comment type="caution">
    <text evidence="2">The sequence shown here is derived from an EMBL/GenBank/DDBJ whole genome shotgun (WGS) entry which is preliminary data.</text>
</comment>
<dbReference type="AlphaFoldDB" id="A0A2T2YF19"/>
<dbReference type="InterPro" id="IPR003615">
    <property type="entry name" value="HNH_nuc"/>
</dbReference>
<feature type="domain" description="HNH nuclease" evidence="1">
    <location>
        <begin position="62"/>
        <end position="114"/>
    </location>
</feature>
<reference evidence="2 3" key="1">
    <citation type="submission" date="2018-03" db="EMBL/GenBank/DDBJ databases">
        <title>Adhaeribacter sp. HMF7605 Genome sequencing and assembly.</title>
        <authorList>
            <person name="Kang H."/>
            <person name="Kang J."/>
            <person name="Cha I."/>
            <person name="Kim H."/>
            <person name="Joh K."/>
        </authorList>
    </citation>
    <scope>NUCLEOTIDE SEQUENCE [LARGE SCALE GENOMIC DNA]</scope>
    <source>
        <strain evidence="2 3">HMF7605</strain>
    </source>
</reference>
<keyword evidence="3" id="KW-1185">Reference proteome</keyword>
<dbReference type="Gene3D" id="1.10.30.50">
    <property type="match status" value="1"/>
</dbReference>
<dbReference type="CDD" id="cd00085">
    <property type="entry name" value="HNHc"/>
    <property type="match status" value="1"/>
</dbReference>
<organism evidence="2 3">
    <name type="scientific">Adhaeribacter arboris</name>
    <dbReference type="NCBI Taxonomy" id="2072846"/>
    <lineage>
        <taxon>Bacteria</taxon>
        <taxon>Pseudomonadati</taxon>
        <taxon>Bacteroidota</taxon>
        <taxon>Cytophagia</taxon>
        <taxon>Cytophagales</taxon>
        <taxon>Hymenobacteraceae</taxon>
        <taxon>Adhaeribacter</taxon>
    </lineage>
</organism>
<dbReference type="Pfam" id="PF01844">
    <property type="entry name" value="HNH"/>
    <property type="match status" value="1"/>
</dbReference>
<dbReference type="EMBL" id="PYFT01000001">
    <property type="protein sequence ID" value="PSR54116.1"/>
    <property type="molecule type" value="Genomic_DNA"/>
</dbReference>
<proteinExistence type="predicted"/>
<dbReference type="Proteomes" id="UP000240357">
    <property type="component" value="Unassembled WGS sequence"/>
</dbReference>
<dbReference type="RefSeq" id="WP_106929470.1">
    <property type="nucleotide sequence ID" value="NZ_PYFT01000001.1"/>
</dbReference>
<dbReference type="InterPro" id="IPR002711">
    <property type="entry name" value="HNH"/>
</dbReference>
<evidence type="ECO:0000313" key="3">
    <source>
        <dbReference type="Proteomes" id="UP000240357"/>
    </source>
</evidence>
<dbReference type="PROSITE" id="PS51257">
    <property type="entry name" value="PROKAR_LIPOPROTEIN"/>
    <property type="match status" value="1"/>
</dbReference>
<protein>
    <recommendedName>
        <fullName evidence="1">HNH nuclease domain-containing protein</fullName>
    </recommendedName>
</protein>
<dbReference type="SMART" id="SM00507">
    <property type="entry name" value="HNHc"/>
    <property type="match status" value="1"/>
</dbReference>
<gene>
    <name evidence="2" type="ORF">AHMF7605_11600</name>
</gene>
<dbReference type="OrthoDB" id="962665at2"/>
<accession>A0A2T2YF19</accession>
<evidence type="ECO:0000259" key="1">
    <source>
        <dbReference type="SMART" id="SM00507"/>
    </source>
</evidence>
<dbReference type="GO" id="GO:0003676">
    <property type="term" value="F:nucleic acid binding"/>
    <property type="evidence" value="ECO:0007669"/>
    <property type="project" value="InterPro"/>
</dbReference>
<evidence type="ECO:0000313" key="2">
    <source>
        <dbReference type="EMBL" id="PSR54116.1"/>
    </source>
</evidence>
<sequence length="122" mass="13649">MVDNYSRYQKNLNLEDLFPVLSGVCACGCGNLLDNPRKKWYSNKCRDNSYIQFAIIKGNTGIIRKLLYQLDQGACRNCGVITPNWQADHILPVSNGGGACGISNFQTLCQDCHKEKTNNMVK</sequence>
<dbReference type="GO" id="GO:0004519">
    <property type="term" value="F:endonuclease activity"/>
    <property type="evidence" value="ECO:0007669"/>
    <property type="project" value="InterPro"/>
</dbReference>
<name>A0A2T2YF19_9BACT</name>
<dbReference type="GO" id="GO:0008270">
    <property type="term" value="F:zinc ion binding"/>
    <property type="evidence" value="ECO:0007669"/>
    <property type="project" value="InterPro"/>
</dbReference>